<name>A0A1C3YU04_9GAMM</name>
<dbReference type="STRING" id="1798182.GA0061081_101114"/>
<dbReference type="Proteomes" id="UP000199670">
    <property type="component" value="Unassembled WGS sequence"/>
</dbReference>
<proteinExistence type="predicted"/>
<gene>
    <name evidence="1" type="ORF">GA0061081_101114</name>
</gene>
<keyword evidence="2" id="KW-1185">Reference proteome</keyword>
<evidence type="ECO:0000313" key="1">
    <source>
        <dbReference type="EMBL" id="SCB73581.1"/>
    </source>
</evidence>
<dbReference type="RefSeq" id="WP_091346105.1">
    <property type="nucleotide sequence ID" value="NZ_FMAQ01000001.1"/>
</dbReference>
<dbReference type="EMBL" id="FMAQ01000001">
    <property type="protein sequence ID" value="SCB73581.1"/>
    <property type="molecule type" value="Genomic_DNA"/>
</dbReference>
<accession>A0A1C3YU04</accession>
<sequence length="123" mass="14869">MIRYIYQYIGLCFFICFDLKANMPLERDPFQPYYSVSCSEQTEQLLEQIQIWHFRGVMKQIDQPYQQIWLSSNNQWLAITDDTVPNILFPWHMQSLLNDKIIWQADLPNYCHQTVSWTMPLNE</sequence>
<evidence type="ECO:0000313" key="2">
    <source>
        <dbReference type="Proteomes" id="UP000199670"/>
    </source>
</evidence>
<organism evidence="1 2">
    <name type="scientific">Gilliamella bombicola</name>
    <dbReference type="NCBI Taxonomy" id="1798182"/>
    <lineage>
        <taxon>Bacteria</taxon>
        <taxon>Pseudomonadati</taxon>
        <taxon>Pseudomonadota</taxon>
        <taxon>Gammaproteobacteria</taxon>
        <taxon>Orbales</taxon>
        <taxon>Orbaceae</taxon>
        <taxon>Gilliamella</taxon>
    </lineage>
</organism>
<dbReference type="AlphaFoldDB" id="A0A1C3YU04"/>
<reference evidence="2" key="1">
    <citation type="submission" date="2016-08" db="EMBL/GenBank/DDBJ databases">
        <authorList>
            <person name="Varghese N."/>
            <person name="Submissions Spin"/>
        </authorList>
    </citation>
    <scope>NUCLEOTIDE SEQUENCE [LARGE SCALE GENOMIC DNA]</scope>
    <source>
        <strain evidence="2">R-53248</strain>
    </source>
</reference>
<protein>
    <submittedName>
        <fullName evidence="1">Uncharacterized protein</fullName>
    </submittedName>
</protein>
<dbReference type="OrthoDB" id="7062021at2"/>